<dbReference type="EMBL" id="CAJVQB010003361">
    <property type="protein sequence ID" value="CAG8605904.1"/>
    <property type="molecule type" value="Genomic_DNA"/>
</dbReference>
<protein>
    <submittedName>
        <fullName evidence="2">22528_t:CDS:1</fullName>
    </submittedName>
</protein>
<gene>
    <name evidence="2" type="ORF">GMARGA_LOCUS7115</name>
</gene>
<accession>A0ABN7ULL3</accession>
<feature type="compositionally biased region" description="Low complexity" evidence="1">
    <location>
        <begin position="1"/>
        <end position="13"/>
    </location>
</feature>
<evidence type="ECO:0000313" key="3">
    <source>
        <dbReference type="Proteomes" id="UP000789901"/>
    </source>
</evidence>
<feature type="non-terminal residue" evidence="2">
    <location>
        <position position="53"/>
    </location>
</feature>
<comment type="caution">
    <text evidence="2">The sequence shown here is derived from an EMBL/GenBank/DDBJ whole genome shotgun (WGS) entry which is preliminary data.</text>
</comment>
<keyword evidence="3" id="KW-1185">Reference proteome</keyword>
<evidence type="ECO:0000256" key="1">
    <source>
        <dbReference type="SAM" id="MobiDB-lite"/>
    </source>
</evidence>
<feature type="region of interest" description="Disordered" evidence="1">
    <location>
        <begin position="1"/>
        <end position="29"/>
    </location>
</feature>
<dbReference type="Proteomes" id="UP000789901">
    <property type="component" value="Unassembled WGS sequence"/>
</dbReference>
<feature type="compositionally biased region" description="Basic and acidic residues" evidence="1">
    <location>
        <begin position="17"/>
        <end position="28"/>
    </location>
</feature>
<evidence type="ECO:0000313" key="2">
    <source>
        <dbReference type="EMBL" id="CAG8605904.1"/>
    </source>
</evidence>
<proteinExistence type="predicted"/>
<organism evidence="2 3">
    <name type="scientific">Gigaspora margarita</name>
    <dbReference type="NCBI Taxonomy" id="4874"/>
    <lineage>
        <taxon>Eukaryota</taxon>
        <taxon>Fungi</taxon>
        <taxon>Fungi incertae sedis</taxon>
        <taxon>Mucoromycota</taxon>
        <taxon>Glomeromycotina</taxon>
        <taxon>Glomeromycetes</taxon>
        <taxon>Diversisporales</taxon>
        <taxon>Gigasporaceae</taxon>
        <taxon>Gigaspora</taxon>
    </lineage>
</organism>
<sequence>MTELASESSESLLYKSTDSRPHITDKKTVQTILQVNKDQVPTTENHEPSPAKQ</sequence>
<reference evidence="2 3" key="1">
    <citation type="submission" date="2021-06" db="EMBL/GenBank/DDBJ databases">
        <authorList>
            <person name="Kallberg Y."/>
            <person name="Tangrot J."/>
            <person name="Rosling A."/>
        </authorList>
    </citation>
    <scope>NUCLEOTIDE SEQUENCE [LARGE SCALE GENOMIC DNA]</scope>
    <source>
        <strain evidence="2 3">120-4 pot B 10/14</strain>
    </source>
</reference>
<name>A0ABN7ULL3_GIGMA</name>